<organism evidence="2 3">
    <name type="scientific">Rotaria sordida</name>
    <dbReference type="NCBI Taxonomy" id="392033"/>
    <lineage>
        <taxon>Eukaryota</taxon>
        <taxon>Metazoa</taxon>
        <taxon>Spiralia</taxon>
        <taxon>Gnathifera</taxon>
        <taxon>Rotifera</taxon>
        <taxon>Eurotatoria</taxon>
        <taxon>Bdelloidea</taxon>
        <taxon>Philodinida</taxon>
        <taxon>Philodinidae</taxon>
        <taxon>Rotaria</taxon>
    </lineage>
</organism>
<dbReference type="Proteomes" id="UP000663870">
    <property type="component" value="Unassembled WGS sequence"/>
</dbReference>
<evidence type="ECO:0000313" key="3">
    <source>
        <dbReference type="Proteomes" id="UP000663870"/>
    </source>
</evidence>
<dbReference type="GO" id="GO:0007165">
    <property type="term" value="P:signal transduction"/>
    <property type="evidence" value="ECO:0007669"/>
    <property type="project" value="InterPro"/>
</dbReference>
<sequence length="1370" mass="163382">MQATLDQELDIIERNSNGWSSLTYYDRTLLQRLGTCLESCLAVTSDNTFLNIIINRRPQAFDTFECVAAYLFKQWYHQNHSLVGEQLNYLTIVGTFNRRLALTLQNDNDDIDQETEQTKNNLEHHKRVRELLFDNNKELFDILMKILPNMNKNEFDFIEMILPWYESYIFFEHSYIDSTLDEKFLYFNHQIIQCLNSNEYKQSILLIENNQTMIITVYHQFYLGICTMAMGIHVNCDENECDNAKFLLELYLSNYIIFINYILKQNQINTLNNLSCLTGIITYLINYTLIIDNDNNRQLLINLFSLILHENIYMNICMNWSTYETILIDSIICYLIIYCFNNYLLIQYIIQIDNNYIKNLENLIEQAQLCGNRRISIMAQLFLLILISSTTNNDLSEKLFLSCLNYIQMSLQNIHSYHYNRIPMNMFFKSLIYIVKYDYIQEIIRHQYLNLFINVIINYENKNLYDNIIYYECTMITLNILWSLSFNENIKKILKQNEQNLFDIIQKINKTTNEMSIKQATCGLLYNIDQLDLSQHSIINDHNFGKTIGISYDPSDHKTVEMIEHEFNKNGLRVWTIYDHMDDNFISSFISLMNNTQYLIVCLSDMYRLNNRCRTELLYATASGHQVLSWKVYTSTNNPDNDEQIRIHAIETLLQRVIPNDVENTQTILPSITDTEHINIHMERRSVLTNFSNRRRAKEIMSLENWTNTEVLVWCELINLPGFLKLITNFDGQSVIRLYEFCKQNSTETISLLNSDLHHICQQDHIPDIQISVHEFIRFQIEVEKLLSITSSRNSSISLSSSKIDIYKNRLKIKTCSILYLLYVIDLKNERDYNELCRVGDIQHYYETSIRFEKKLFQRYCRAYGRLKQKLEHIWNISDDRKEILLTSILNRWAFWLDEIVQLLDRFINQLDNLQSFCQATESFITEPSQLIKLGKYYAKNKKLSTEQHQLDFYRSFDNAEYLLRYHIDILTQRSTIVSHLNLTNEQQSICALYIRGHEVILETFLSTNIDLELAWNLYETLFRSKKKILIEKEFNRNFNEAELKMIAIDYQLDYKHMNDYLTRTKFINEEKMHVKDFILVNAIEEKDQNKTYKNFIKQFENELLPIEINLKDKTQIFFEKINFDNKNVQYVFGRLDQKYSILEKQNLLFSNNKLKQDIYLGKYQSIQPKNFLNIEYLTEDDCQSIYNKLVEQEFINKETGILLTNDLEILKFDNYQLYKERIISIINVRCLYQLEILKLLHQYESTDINQINFNLRSNCHHEILYELESLLIIKSIYFNYKTIDVSLFDKLLLQDYLYKLEELIKLNTNTDETIYKSMAQSLQITIGKLNYLSKPDSHLNHLEENINDQFDHIEEIDIMTINGYRWSGF</sequence>
<comment type="caution">
    <text evidence="2">The sequence shown here is derived from an EMBL/GenBank/DDBJ whole genome shotgun (WGS) entry which is preliminary data.</text>
</comment>
<reference evidence="2" key="1">
    <citation type="submission" date="2021-02" db="EMBL/GenBank/DDBJ databases">
        <authorList>
            <person name="Nowell W R."/>
        </authorList>
    </citation>
    <scope>NUCLEOTIDE SEQUENCE</scope>
</reference>
<keyword evidence="3" id="KW-1185">Reference proteome</keyword>
<dbReference type="EMBL" id="CAJNOL010001171">
    <property type="protein sequence ID" value="CAF1304380.1"/>
    <property type="molecule type" value="Genomic_DNA"/>
</dbReference>
<evidence type="ECO:0000259" key="1">
    <source>
        <dbReference type="Pfam" id="PF13676"/>
    </source>
</evidence>
<evidence type="ECO:0000313" key="2">
    <source>
        <dbReference type="EMBL" id="CAF1304380.1"/>
    </source>
</evidence>
<feature type="domain" description="TIR" evidence="1">
    <location>
        <begin position="550"/>
        <end position="622"/>
    </location>
</feature>
<protein>
    <recommendedName>
        <fullName evidence="1">TIR domain-containing protein</fullName>
    </recommendedName>
</protein>
<dbReference type="PANTHER" id="PTHR46270">
    <property type="entry name" value="ARMADILLO-TYPE FOLD-RELATED"/>
    <property type="match status" value="1"/>
</dbReference>
<dbReference type="PANTHER" id="PTHR46270:SF2">
    <property type="entry name" value="TIR DOMAIN-CONTAINING PROTEIN"/>
    <property type="match status" value="1"/>
</dbReference>
<gene>
    <name evidence="2" type="ORF">JXQ802_LOCUS29677</name>
</gene>
<name>A0A815DZI5_9BILA</name>
<dbReference type="InterPro" id="IPR000157">
    <property type="entry name" value="TIR_dom"/>
</dbReference>
<accession>A0A815DZI5</accession>
<dbReference type="Pfam" id="PF13676">
    <property type="entry name" value="TIR_2"/>
    <property type="match status" value="1"/>
</dbReference>
<proteinExistence type="predicted"/>